<dbReference type="AlphaFoldDB" id="A0A232EZ75"/>
<protein>
    <submittedName>
        <fullName evidence="1">Uncharacterized protein</fullName>
    </submittedName>
</protein>
<dbReference type="EMBL" id="NNAY01001515">
    <property type="protein sequence ID" value="OXU23732.1"/>
    <property type="molecule type" value="Genomic_DNA"/>
</dbReference>
<name>A0A232EZ75_9HYME</name>
<reference evidence="1 2" key="1">
    <citation type="journal article" date="2017" name="Curr. Biol.">
        <title>The Evolution of Venom by Co-option of Single-Copy Genes.</title>
        <authorList>
            <person name="Martinson E.O."/>
            <person name="Mrinalini"/>
            <person name="Kelkar Y.D."/>
            <person name="Chang C.H."/>
            <person name="Werren J.H."/>
        </authorList>
    </citation>
    <scope>NUCLEOTIDE SEQUENCE [LARGE SCALE GENOMIC DNA]</scope>
    <source>
        <strain evidence="1 2">Alberta</strain>
        <tissue evidence="1">Whole body</tissue>
    </source>
</reference>
<keyword evidence="2" id="KW-1185">Reference proteome</keyword>
<evidence type="ECO:0000313" key="2">
    <source>
        <dbReference type="Proteomes" id="UP000215335"/>
    </source>
</evidence>
<organism evidence="1 2">
    <name type="scientific">Trichomalopsis sarcophagae</name>
    <dbReference type="NCBI Taxonomy" id="543379"/>
    <lineage>
        <taxon>Eukaryota</taxon>
        <taxon>Metazoa</taxon>
        <taxon>Ecdysozoa</taxon>
        <taxon>Arthropoda</taxon>
        <taxon>Hexapoda</taxon>
        <taxon>Insecta</taxon>
        <taxon>Pterygota</taxon>
        <taxon>Neoptera</taxon>
        <taxon>Endopterygota</taxon>
        <taxon>Hymenoptera</taxon>
        <taxon>Apocrita</taxon>
        <taxon>Proctotrupomorpha</taxon>
        <taxon>Chalcidoidea</taxon>
        <taxon>Pteromalidae</taxon>
        <taxon>Pteromalinae</taxon>
        <taxon>Trichomalopsis</taxon>
    </lineage>
</organism>
<sequence>MGSLPVLDCGPLLASSPGIIDHEATEVAGKPAFALLSTVLSALQKNDVASTRVLRQRRLDRVQSNNTIAANSATRQCVLPSIVV</sequence>
<accession>A0A232EZ75</accession>
<comment type="caution">
    <text evidence="1">The sequence shown here is derived from an EMBL/GenBank/DDBJ whole genome shotgun (WGS) entry which is preliminary data.</text>
</comment>
<proteinExistence type="predicted"/>
<evidence type="ECO:0000313" key="1">
    <source>
        <dbReference type="EMBL" id="OXU23732.1"/>
    </source>
</evidence>
<dbReference type="Proteomes" id="UP000215335">
    <property type="component" value="Unassembled WGS sequence"/>
</dbReference>
<gene>
    <name evidence="1" type="ORF">TSAR_010740</name>
</gene>